<sequence>MGRVKLQIKRIENNVNRQVTFSKRRNGLIKKAYELSVLCDIDIALILFSPSDKLNHFSGRRSIEDVITKYINLPEHDRGGIVRNREYLIKTLTQLKRESDIAEQLTPNKGPVDSNIEELQHEIRKYQHQVQALEERLRMFEPDLVALASMNEVEATEKFLMETLTRVEERKKYLLCNHMGPFDPSPADMQQVFGLLPAPPQQHEQQGDMGVSAFGVGGDVVSWFADAMPGAGPSIFAGPDPILAFRDQAIFDSLRRDAGVDPGMAAMCHVDQHGGGPSDDWQQAYTSAELLSALIPSTPFPLDDQVAARDDELDKTSTTALQPRFSVHELEAVIQDSMAPVLAPPMVPPPPHVHEQVEASAGSCSNVPPPGGDSAAAAAQEQQHGLPDGAVNIG</sequence>
<feature type="domain" description="MADS-box" evidence="9">
    <location>
        <begin position="1"/>
        <end position="61"/>
    </location>
</feature>
<dbReference type="GO" id="GO:0080092">
    <property type="term" value="P:regulation of pollen tube growth"/>
    <property type="evidence" value="ECO:0007669"/>
    <property type="project" value="UniProtKB-ARBA"/>
</dbReference>
<dbReference type="SMART" id="SM00432">
    <property type="entry name" value="MADS"/>
    <property type="match status" value="1"/>
</dbReference>
<evidence type="ECO:0000256" key="2">
    <source>
        <dbReference type="ARBA" id="ARBA00023015"/>
    </source>
</evidence>
<dbReference type="FunFam" id="3.40.1810.10:FF:000014">
    <property type="entry name" value="MADS-box transcription factor 41"/>
    <property type="match status" value="1"/>
</dbReference>
<keyword evidence="2" id="KW-0805">Transcription regulation</keyword>
<dbReference type="Proteomes" id="UP000243499">
    <property type="component" value="Chromosome 4"/>
</dbReference>
<dbReference type="Gramene" id="PAN24898">
    <property type="protein sequence ID" value="PAN24898"/>
    <property type="gene ID" value="PAHAL_4G260200"/>
</dbReference>
<dbReference type="GO" id="GO:0045944">
    <property type="term" value="P:positive regulation of transcription by RNA polymerase II"/>
    <property type="evidence" value="ECO:0007669"/>
    <property type="project" value="InterPro"/>
</dbReference>
<keyword evidence="5" id="KW-0804">Transcription</keyword>
<dbReference type="PRINTS" id="PR00404">
    <property type="entry name" value="MADSDOMAIN"/>
</dbReference>
<comment type="subcellular location">
    <subcellularLocation>
        <location evidence="1">Nucleus</location>
    </subcellularLocation>
</comment>
<evidence type="ECO:0000256" key="6">
    <source>
        <dbReference type="ARBA" id="ARBA00023242"/>
    </source>
</evidence>
<dbReference type="Gene3D" id="3.40.1810.10">
    <property type="entry name" value="Transcription factor, MADS-box"/>
    <property type="match status" value="1"/>
</dbReference>
<dbReference type="InterPro" id="IPR002100">
    <property type="entry name" value="TF_MADSbox"/>
</dbReference>
<dbReference type="InterPro" id="IPR050142">
    <property type="entry name" value="MADS-box/MEF2_TF"/>
</dbReference>
<proteinExistence type="predicted"/>
<dbReference type="GO" id="GO:0010152">
    <property type="term" value="P:pollen maturation"/>
    <property type="evidence" value="ECO:0007669"/>
    <property type="project" value="UniProtKB-ARBA"/>
</dbReference>
<dbReference type="Pfam" id="PF00319">
    <property type="entry name" value="SRF-TF"/>
    <property type="match status" value="1"/>
</dbReference>
<dbReference type="InterPro" id="IPR036879">
    <property type="entry name" value="TF_MADSbox_sf"/>
</dbReference>
<evidence type="ECO:0000256" key="3">
    <source>
        <dbReference type="ARBA" id="ARBA00023054"/>
    </source>
</evidence>
<dbReference type="AlphaFoldDB" id="A0A2S3HK87"/>
<dbReference type="CDD" id="cd00265">
    <property type="entry name" value="MADS_MEF2_like"/>
    <property type="match status" value="1"/>
</dbReference>
<gene>
    <name evidence="10" type="ORF">PAHAL_4G260200</name>
</gene>
<evidence type="ECO:0000259" key="9">
    <source>
        <dbReference type="PROSITE" id="PS50066"/>
    </source>
</evidence>
<dbReference type="GO" id="GO:0005634">
    <property type="term" value="C:nucleus"/>
    <property type="evidence" value="ECO:0007669"/>
    <property type="project" value="UniProtKB-SubCell"/>
</dbReference>
<dbReference type="GO" id="GO:0046983">
    <property type="term" value="F:protein dimerization activity"/>
    <property type="evidence" value="ECO:0007669"/>
    <property type="project" value="InterPro"/>
</dbReference>
<evidence type="ECO:0000256" key="7">
    <source>
        <dbReference type="SAM" id="Coils"/>
    </source>
</evidence>
<evidence type="ECO:0000313" key="10">
    <source>
        <dbReference type="EMBL" id="PAN24898.1"/>
    </source>
</evidence>
<evidence type="ECO:0000256" key="8">
    <source>
        <dbReference type="SAM" id="MobiDB-lite"/>
    </source>
</evidence>
<keyword evidence="3 7" id="KW-0175">Coiled coil</keyword>
<reference evidence="10" key="1">
    <citation type="submission" date="2018-04" db="EMBL/GenBank/DDBJ databases">
        <title>WGS assembly of Panicum hallii.</title>
        <authorList>
            <person name="Lovell J."/>
            <person name="Jenkins J."/>
            <person name="Lowry D."/>
            <person name="Mamidi S."/>
            <person name="Sreedasyam A."/>
            <person name="Weng X."/>
            <person name="Barry K."/>
            <person name="Bonette J."/>
            <person name="Campitelli B."/>
            <person name="Daum C."/>
            <person name="Gordon S."/>
            <person name="Gould B."/>
            <person name="Lipzen A."/>
            <person name="Macqueen A."/>
            <person name="Palacio-Mejia J."/>
            <person name="Plott C."/>
            <person name="Shakirov E."/>
            <person name="Shu S."/>
            <person name="Yoshinaga Y."/>
            <person name="Zane M."/>
            <person name="Rokhsar D."/>
            <person name="Grimwood J."/>
            <person name="Schmutz J."/>
            <person name="Juenger T."/>
        </authorList>
    </citation>
    <scope>NUCLEOTIDE SEQUENCE [LARGE SCALE GENOMIC DNA]</scope>
    <source>
        <strain evidence="10">FIL2</strain>
    </source>
</reference>
<dbReference type="PROSITE" id="PS00350">
    <property type="entry name" value="MADS_BOX_1"/>
    <property type="match status" value="1"/>
</dbReference>
<evidence type="ECO:0000256" key="1">
    <source>
        <dbReference type="ARBA" id="ARBA00004123"/>
    </source>
</evidence>
<dbReference type="PROSITE" id="PS50066">
    <property type="entry name" value="MADS_BOX_2"/>
    <property type="match status" value="1"/>
</dbReference>
<evidence type="ECO:0000256" key="4">
    <source>
        <dbReference type="ARBA" id="ARBA00023125"/>
    </source>
</evidence>
<dbReference type="InterPro" id="IPR033896">
    <property type="entry name" value="MEF2-like_N"/>
</dbReference>
<organism evidence="10">
    <name type="scientific">Panicum hallii</name>
    <dbReference type="NCBI Taxonomy" id="206008"/>
    <lineage>
        <taxon>Eukaryota</taxon>
        <taxon>Viridiplantae</taxon>
        <taxon>Streptophyta</taxon>
        <taxon>Embryophyta</taxon>
        <taxon>Tracheophyta</taxon>
        <taxon>Spermatophyta</taxon>
        <taxon>Magnoliopsida</taxon>
        <taxon>Liliopsida</taxon>
        <taxon>Poales</taxon>
        <taxon>Poaceae</taxon>
        <taxon>PACMAD clade</taxon>
        <taxon>Panicoideae</taxon>
        <taxon>Panicodae</taxon>
        <taxon>Paniceae</taxon>
        <taxon>Panicinae</taxon>
        <taxon>Panicum</taxon>
        <taxon>Panicum sect. Panicum</taxon>
    </lineage>
</organism>
<evidence type="ECO:0000256" key="5">
    <source>
        <dbReference type="ARBA" id="ARBA00023163"/>
    </source>
</evidence>
<dbReference type="PANTHER" id="PTHR48019">
    <property type="entry name" value="SERUM RESPONSE FACTOR HOMOLOG"/>
    <property type="match status" value="1"/>
</dbReference>
<protein>
    <recommendedName>
        <fullName evidence="9">MADS-box domain-containing protein</fullName>
    </recommendedName>
</protein>
<keyword evidence="4" id="KW-0238">DNA-binding</keyword>
<dbReference type="GO" id="GO:0000977">
    <property type="term" value="F:RNA polymerase II transcription regulatory region sequence-specific DNA binding"/>
    <property type="evidence" value="ECO:0007669"/>
    <property type="project" value="InterPro"/>
</dbReference>
<accession>A0A2S3HK87</accession>
<name>A0A2S3HK87_9POAL</name>
<feature type="coiled-coil region" evidence="7">
    <location>
        <begin position="116"/>
        <end position="170"/>
    </location>
</feature>
<dbReference type="SUPFAM" id="SSF55455">
    <property type="entry name" value="SRF-like"/>
    <property type="match status" value="1"/>
</dbReference>
<dbReference type="EMBL" id="CM008049">
    <property type="protein sequence ID" value="PAN24898.1"/>
    <property type="molecule type" value="Genomic_DNA"/>
</dbReference>
<feature type="region of interest" description="Disordered" evidence="8">
    <location>
        <begin position="348"/>
        <end position="394"/>
    </location>
</feature>
<keyword evidence="6" id="KW-0539">Nucleus</keyword>